<dbReference type="PANTHER" id="PTHR13947">
    <property type="entry name" value="GNAT FAMILY N-ACETYLTRANSFERASE"/>
    <property type="match status" value="1"/>
</dbReference>
<dbReference type="KEGG" id="cagg:HYG79_17130"/>
<dbReference type="CDD" id="cd04301">
    <property type="entry name" value="NAT_SF"/>
    <property type="match status" value="1"/>
</dbReference>
<dbReference type="PROSITE" id="PS51186">
    <property type="entry name" value="GNAT"/>
    <property type="match status" value="1"/>
</dbReference>
<evidence type="ECO:0000313" key="3">
    <source>
        <dbReference type="EMBL" id="QLG47005.1"/>
    </source>
</evidence>
<keyword evidence="1 3" id="KW-0808">Transferase</keyword>
<reference evidence="3 4" key="1">
    <citation type="journal article" date="2006" name="Int. J. Syst. Evol. Microbiol.">
        <title>Costertonia aggregata gen. nov., sp. nov., a mesophilic marine bacterium of the family Flavobacteriaceae, isolated from a mature biofilm.</title>
        <authorList>
            <person name="Kwon K.K."/>
            <person name="Lee Y.K."/>
            <person name="Lee H.K."/>
        </authorList>
    </citation>
    <scope>NUCLEOTIDE SEQUENCE [LARGE SCALE GENOMIC DNA]</scope>
    <source>
        <strain evidence="3 4">KCCM 42265</strain>
    </source>
</reference>
<dbReference type="EMBL" id="CP058595">
    <property type="protein sequence ID" value="QLG47005.1"/>
    <property type="molecule type" value="Genomic_DNA"/>
</dbReference>
<dbReference type="Proteomes" id="UP000509302">
    <property type="component" value="Chromosome"/>
</dbReference>
<dbReference type="GO" id="GO:0008080">
    <property type="term" value="F:N-acetyltransferase activity"/>
    <property type="evidence" value="ECO:0007669"/>
    <property type="project" value="InterPro"/>
</dbReference>
<dbReference type="SUPFAM" id="SSF55729">
    <property type="entry name" value="Acyl-CoA N-acyltransferases (Nat)"/>
    <property type="match status" value="1"/>
</dbReference>
<protein>
    <submittedName>
        <fullName evidence="3">GNAT family N-acetyltransferase</fullName>
    </submittedName>
</protein>
<dbReference type="RefSeq" id="WP_179243283.1">
    <property type="nucleotide sequence ID" value="NZ_CP058595.1"/>
</dbReference>
<evidence type="ECO:0000313" key="4">
    <source>
        <dbReference type="Proteomes" id="UP000509302"/>
    </source>
</evidence>
<dbReference type="Gene3D" id="3.40.630.30">
    <property type="match status" value="1"/>
</dbReference>
<organism evidence="3 4">
    <name type="scientific">Costertonia aggregata</name>
    <dbReference type="NCBI Taxonomy" id="343403"/>
    <lineage>
        <taxon>Bacteria</taxon>
        <taxon>Pseudomonadati</taxon>
        <taxon>Bacteroidota</taxon>
        <taxon>Flavobacteriia</taxon>
        <taxon>Flavobacteriales</taxon>
        <taxon>Flavobacteriaceae</taxon>
        <taxon>Costertonia</taxon>
    </lineage>
</organism>
<name>A0A7H9AUY4_9FLAO</name>
<keyword evidence="4" id="KW-1185">Reference proteome</keyword>
<dbReference type="Pfam" id="PF00583">
    <property type="entry name" value="Acetyltransf_1"/>
    <property type="match status" value="1"/>
</dbReference>
<dbReference type="InterPro" id="IPR000182">
    <property type="entry name" value="GNAT_dom"/>
</dbReference>
<dbReference type="InterPro" id="IPR016181">
    <property type="entry name" value="Acyl_CoA_acyltransferase"/>
</dbReference>
<accession>A0A7H9AUY4</accession>
<sequence>MTIKLLHAKELNATIQSQVEALYKQLNAVNVQRPLEQILHENNNVIVAVCRDNEAVVAIAMLSTYIIISGHRGIVEDVVVDSAYRGKGIGKKLMQKLLEEAKKQKLDEILLFTGHHRTAAINLYKGLGFTLRKSGVYNMKL</sequence>
<dbReference type="InterPro" id="IPR050769">
    <property type="entry name" value="NAT_camello-type"/>
</dbReference>
<evidence type="ECO:0000259" key="2">
    <source>
        <dbReference type="PROSITE" id="PS51186"/>
    </source>
</evidence>
<dbReference type="PANTHER" id="PTHR13947:SF37">
    <property type="entry name" value="LD18367P"/>
    <property type="match status" value="1"/>
</dbReference>
<proteinExistence type="predicted"/>
<dbReference type="AlphaFoldDB" id="A0A7H9AUY4"/>
<feature type="domain" description="N-acetyltransferase" evidence="2">
    <location>
        <begin position="1"/>
        <end position="141"/>
    </location>
</feature>
<evidence type="ECO:0000256" key="1">
    <source>
        <dbReference type="ARBA" id="ARBA00022679"/>
    </source>
</evidence>
<gene>
    <name evidence="3" type="ORF">HYG79_17130</name>
</gene>